<evidence type="ECO:0000259" key="8">
    <source>
        <dbReference type="Pfam" id="PF16874"/>
    </source>
</evidence>
<dbReference type="InterPro" id="IPR002252">
    <property type="entry name" value="Glyco_hydro_36"/>
</dbReference>
<gene>
    <name evidence="10" type="ORF">DFR28_101190</name>
</gene>
<keyword evidence="11" id="KW-1185">Reference proteome</keyword>
<organism evidence="10 11">
    <name type="scientific">Arenicella xantha</name>
    <dbReference type="NCBI Taxonomy" id="644221"/>
    <lineage>
        <taxon>Bacteria</taxon>
        <taxon>Pseudomonadati</taxon>
        <taxon>Pseudomonadota</taxon>
        <taxon>Gammaproteobacteria</taxon>
        <taxon>Arenicellales</taxon>
        <taxon>Arenicellaceae</taxon>
        <taxon>Arenicella</taxon>
    </lineage>
</organism>
<evidence type="ECO:0000256" key="2">
    <source>
        <dbReference type="ARBA" id="ARBA00012755"/>
    </source>
</evidence>
<feature type="binding site" evidence="7">
    <location>
        <begin position="517"/>
        <end position="521"/>
    </location>
    <ligand>
        <name>substrate</name>
    </ligand>
</feature>
<dbReference type="InterPro" id="IPR050985">
    <property type="entry name" value="Alpha-glycosidase_related"/>
</dbReference>
<evidence type="ECO:0000259" key="9">
    <source>
        <dbReference type="Pfam" id="PF16875"/>
    </source>
</evidence>
<dbReference type="InterPro" id="IPR031704">
    <property type="entry name" value="Glyco_hydro_36_N"/>
</dbReference>
<evidence type="ECO:0000256" key="5">
    <source>
        <dbReference type="PIRNR" id="PIRNR005536"/>
    </source>
</evidence>
<evidence type="ECO:0000313" key="10">
    <source>
        <dbReference type="EMBL" id="RBP52806.1"/>
    </source>
</evidence>
<proteinExistence type="inferred from homology"/>
<dbReference type="PRINTS" id="PR00743">
    <property type="entry name" value="GLHYDRLASE36"/>
</dbReference>
<dbReference type="Gene3D" id="2.60.40.1180">
    <property type="entry name" value="Golgi alpha-mannosidase II"/>
    <property type="match status" value="1"/>
</dbReference>
<feature type="binding site" evidence="7">
    <location>
        <position position="484"/>
    </location>
    <ligand>
        <name>substrate</name>
    </ligand>
</feature>
<dbReference type="PANTHER" id="PTHR43053:SF3">
    <property type="entry name" value="ALPHA-GALACTOSIDASE C-RELATED"/>
    <property type="match status" value="1"/>
</dbReference>
<protein>
    <recommendedName>
        <fullName evidence="2 5">Alpha-galactosidase</fullName>
        <ecNumber evidence="2 5">3.2.1.22</ecNumber>
    </recommendedName>
</protein>
<dbReference type="SUPFAM" id="SSF51445">
    <property type="entry name" value="(Trans)glycosidases"/>
    <property type="match status" value="1"/>
</dbReference>
<dbReference type="InterPro" id="IPR031705">
    <property type="entry name" value="Glyco_hydro_36_C"/>
</dbReference>
<feature type="active site" description="Nucleophile" evidence="6">
    <location>
        <position position="519"/>
    </location>
</feature>
<dbReference type="InParanoid" id="A0A395JQS5"/>
<feature type="domain" description="Glycosyl hydrolase family 36 C-terminal" evidence="8">
    <location>
        <begin position="688"/>
        <end position="776"/>
    </location>
</feature>
<dbReference type="GO" id="GO:0004557">
    <property type="term" value="F:alpha-galactosidase activity"/>
    <property type="evidence" value="ECO:0007669"/>
    <property type="project" value="UniProtKB-UniRule"/>
</dbReference>
<feature type="active site" description="Proton donor" evidence="6">
    <location>
        <position position="589"/>
    </location>
</feature>
<dbReference type="EC" id="3.2.1.22" evidence="2 5"/>
<dbReference type="Proteomes" id="UP000253083">
    <property type="component" value="Unassembled WGS sequence"/>
</dbReference>
<feature type="domain" description="Glycosyl hydrolase family 36 N-terminal" evidence="9">
    <location>
        <begin position="71"/>
        <end position="326"/>
    </location>
</feature>
<name>A0A395JQS5_9GAMM</name>
<evidence type="ECO:0000256" key="4">
    <source>
        <dbReference type="ARBA" id="ARBA00023295"/>
    </source>
</evidence>
<dbReference type="FunFam" id="3.20.20.70:FF:000118">
    <property type="entry name" value="Alpha-galactosidase"/>
    <property type="match status" value="1"/>
</dbReference>
<keyword evidence="4 5" id="KW-0326">Glycosidase</keyword>
<dbReference type="EMBL" id="QNRT01000001">
    <property type="protein sequence ID" value="RBP52806.1"/>
    <property type="molecule type" value="Genomic_DNA"/>
</dbReference>
<feature type="binding site" evidence="7">
    <location>
        <position position="589"/>
    </location>
    <ligand>
        <name>substrate</name>
    </ligand>
</feature>
<dbReference type="InterPro" id="IPR017853">
    <property type="entry name" value="GH"/>
</dbReference>
<evidence type="ECO:0000256" key="3">
    <source>
        <dbReference type="ARBA" id="ARBA00022801"/>
    </source>
</evidence>
<evidence type="ECO:0000256" key="6">
    <source>
        <dbReference type="PIRSR" id="PIRSR005536-1"/>
    </source>
</evidence>
<comment type="catalytic activity">
    <reaction evidence="1 5">
        <text>Hydrolysis of terminal, non-reducing alpha-D-galactose residues in alpha-D-galactosides, including galactose oligosaccharides, galactomannans and galactolipids.</text>
        <dbReference type="EC" id="3.2.1.22"/>
    </reaction>
</comment>
<sequence>MSRRADVSVAGPLCNYLKVSLNMSTLIHVSGTARENYTTDASAQEATQNGLVFNLSNQRISYVFRVSREGILEHLHFGARVSPQTDYPSVPRRLHRGCVLEFQDSLDYNLTDIPQEYPVFGTTDNRTPAFHAQNCAGNTTTVLRYVSHQVVNDKPALTGLPSARGADHGASETLIVSLGDAELNLLVRLHYTIYAEHDLIARSVEINNQSTSSINITHAMSSSLDLPCADYEVLHLHGTWAREMNAQRHAIPYGRFVLESATGTSGNVHNPFIALMDSTTTEHHGDVIGTALVYSGNFAISVERGEFGAVRLTSGINPFNFAWNLAPGETFTSPESLHVFSADGLNGMSQVWHRFVREQISPPAFKSQPRPTYLNSWEAAYFDIDEDSVLALADRTKALGLEMLVVDDGWFEGRNDDTTSLGDWFADAKKFPNGIESVAAKVKAKGLKFGLWFEPEMVNPDSQLFRAHPDWIIGVPQRSSSKGRNQLTLDLGRIEVQQYLFDCIDKLLACGDIDYVKWDMNRTMSEIGSFALDASRQQETAHRYLLGVYALVGRLVAKYPNVLFENCASGGNRFDLGMLSYMAQTWTSDMSEPIGRLPIQNGASYVFPPSVLASYICPVPSHLNGRQVSLQTRADVGFFCAARGLSLNANDVDQDFEALAAHAQHYQQTAQDAVEGSFFRLRYDQNEVCWQLMSADGARIYLGYFHILSEANLPLRRIRLVALDPQQQYRLADNDHVYGGDALMHLGLDLPHVCAMQRSSADYLPQGDFASRIIVLTRQ</sequence>
<comment type="caution">
    <text evidence="10">The sequence shown here is derived from an EMBL/GenBank/DDBJ whole genome shotgun (WGS) entry which is preliminary data.</text>
</comment>
<keyword evidence="3 5" id="KW-0378">Hydrolase</keyword>
<dbReference type="PROSITE" id="PS00512">
    <property type="entry name" value="ALPHA_GALACTOSIDASE"/>
    <property type="match status" value="1"/>
</dbReference>
<dbReference type="CDD" id="cd14791">
    <property type="entry name" value="GH36"/>
    <property type="match status" value="1"/>
</dbReference>
<dbReference type="Pfam" id="PF16875">
    <property type="entry name" value="Glyco_hydro_36N"/>
    <property type="match status" value="1"/>
</dbReference>
<dbReference type="Gene3D" id="2.70.98.60">
    <property type="entry name" value="alpha-galactosidase from lactobacil brevis"/>
    <property type="match status" value="1"/>
</dbReference>
<evidence type="ECO:0000256" key="7">
    <source>
        <dbReference type="PIRSR" id="PIRSR005536-2"/>
    </source>
</evidence>
<dbReference type="InterPro" id="IPR013780">
    <property type="entry name" value="Glyco_hydro_b"/>
</dbReference>
<dbReference type="AlphaFoldDB" id="A0A395JQS5"/>
<dbReference type="GO" id="GO:0016052">
    <property type="term" value="P:carbohydrate catabolic process"/>
    <property type="evidence" value="ECO:0007669"/>
    <property type="project" value="InterPro"/>
</dbReference>
<dbReference type="PIRSF" id="PIRSF005536">
    <property type="entry name" value="Agal"/>
    <property type="match status" value="1"/>
</dbReference>
<dbReference type="InterPro" id="IPR000111">
    <property type="entry name" value="Glyco_hydro_27/36_CS"/>
</dbReference>
<feature type="binding site" evidence="7">
    <location>
        <begin position="407"/>
        <end position="408"/>
    </location>
    <ligand>
        <name>substrate</name>
    </ligand>
</feature>
<evidence type="ECO:0000256" key="1">
    <source>
        <dbReference type="ARBA" id="ARBA00001255"/>
    </source>
</evidence>
<feature type="binding site" evidence="7">
    <location>
        <position position="567"/>
    </location>
    <ligand>
        <name>substrate</name>
    </ligand>
</feature>
<evidence type="ECO:0000313" key="11">
    <source>
        <dbReference type="Proteomes" id="UP000253083"/>
    </source>
</evidence>
<dbReference type="Pfam" id="PF02065">
    <property type="entry name" value="Melibiase"/>
    <property type="match status" value="1"/>
</dbReference>
<reference evidence="10 11" key="1">
    <citation type="submission" date="2018-06" db="EMBL/GenBank/DDBJ databases">
        <title>Genomic Encyclopedia of Type Strains, Phase IV (KMG-IV): sequencing the most valuable type-strain genomes for metagenomic binning, comparative biology and taxonomic classification.</title>
        <authorList>
            <person name="Goeker M."/>
        </authorList>
    </citation>
    <scope>NUCLEOTIDE SEQUENCE [LARGE SCALE GENOMIC DNA]</scope>
    <source>
        <strain evidence="10 11">DSM 24032</strain>
    </source>
</reference>
<dbReference type="Pfam" id="PF16874">
    <property type="entry name" value="Glyco_hydro_36C"/>
    <property type="match status" value="1"/>
</dbReference>
<dbReference type="InterPro" id="IPR038417">
    <property type="entry name" value="Alpga-gal_N_sf"/>
</dbReference>
<feature type="binding site" evidence="7">
    <location>
        <position position="240"/>
    </location>
    <ligand>
        <name>substrate</name>
    </ligand>
</feature>
<dbReference type="PANTHER" id="PTHR43053">
    <property type="entry name" value="GLYCOSIDASE FAMILY 31"/>
    <property type="match status" value="1"/>
</dbReference>
<dbReference type="Gene3D" id="3.20.20.70">
    <property type="entry name" value="Aldolase class I"/>
    <property type="match status" value="1"/>
</dbReference>
<dbReference type="InterPro" id="IPR013785">
    <property type="entry name" value="Aldolase_TIM"/>
</dbReference>
<accession>A0A395JQS5</accession>
<comment type="similarity">
    <text evidence="5">Belongs to the glycosyl hydrolase.</text>
</comment>